<accession>A0ABS2THX2</accession>
<dbReference type="InterPro" id="IPR028994">
    <property type="entry name" value="Integrin_alpha_N"/>
</dbReference>
<name>A0ABS2THX2_9ACTO</name>
<sequence length="430" mass="45111">VSIPTVEGVEYVIDGAVVTGDVDITADTTVTARAIEGYVLAEDAVAQWTFTYVAPIVTVTPEAPVQDGNTVSIPTVEGVEYVIDGAVVTGDVDITADTTVTARAIEGYVLAEGAVAQWTFTYTAPIVTVTPEAPVQAGNTVSIPVVEGVEYVIDGAVVTGDVDITADTTVTARAIEGYVLAEDAVAQWTFEYVAPGPVAPLKGNVFFVANDWTSTEADVVFAFGRRGDEVFVGDWDGDGYDTLAVRRGNTFYGNNTLTGGNAAAEFKFGRVGDEVLVGDWDGDGADTFGVRRGNTFYLNNTLAGGNADVEFNYGRAGDEVLVGDWDGDDVDTLAVRRGNAFYINNTLGGGDADSVFNYGRVSDEAFAGDFDGDGVDTVSLRRGNVFHINNALAGGAADWTIGYGRASDKILIGDWDGDGVDTPTVNRIVG</sequence>
<reference evidence="2" key="1">
    <citation type="submission" date="2021-02" db="EMBL/GenBank/DDBJ databases">
        <title>Leucobacter sp. CX169.</title>
        <authorList>
            <person name="Cheng Y."/>
        </authorList>
    </citation>
    <scope>NUCLEOTIDE SEQUENCE [LARGE SCALE GENOMIC DNA]</scope>
    <source>
        <strain evidence="2">JY899</strain>
    </source>
</reference>
<protein>
    <submittedName>
        <fullName evidence="1">Uncharacterized protein</fullName>
    </submittedName>
</protein>
<evidence type="ECO:0000313" key="1">
    <source>
        <dbReference type="EMBL" id="MBM9433678.1"/>
    </source>
</evidence>
<comment type="caution">
    <text evidence="1">The sequence shown here is derived from an EMBL/GenBank/DDBJ whole genome shotgun (WGS) entry which is preliminary data.</text>
</comment>
<feature type="non-terminal residue" evidence="1">
    <location>
        <position position="1"/>
    </location>
</feature>
<dbReference type="SUPFAM" id="SSF69318">
    <property type="entry name" value="Integrin alpha N-terminal domain"/>
    <property type="match status" value="1"/>
</dbReference>
<dbReference type="Proteomes" id="UP000705983">
    <property type="component" value="Unassembled WGS sequence"/>
</dbReference>
<evidence type="ECO:0000313" key="2">
    <source>
        <dbReference type="Proteomes" id="UP000705983"/>
    </source>
</evidence>
<keyword evidence="2" id="KW-1185">Reference proteome</keyword>
<proteinExistence type="predicted"/>
<organism evidence="1 2">
    <name type="scientific">Flaviflexus equikiangi</name>
    <dbReference type="NCBI Taxonomy" id="2758573"/>
    <lineage>
        <taxon>Bacteria</taxon>
        <taxon>Bacillati</taxon>
        <taxon>Actinomycetota</taxon>
        <taxon>Actinomycetes</taxon>
        <taxon>Actinomycetales</taxon>
        <taxon>Actinomycetaceae</taxon>
        <taxon>Flaviflexus</taxon>
    </lineage>
</organism>
<gene>
    <name evidence="1" type="ORF">JVW63_08225</name>
</gene>
<dbReference type="EMBL" id="JAFFJS010000004">
    <property type="protein sequence ID" value="MBM9433678.1"/>
    <property type="molecule type" value="Genomic_DNA"/>
</dbReference>